<sequence length="169" mass="19559">MTREETVRNLLTELVDMIDNGSQKDLDRADEICTSIIRLFKKEPCEDAVSRKRLMDNYNGVETPVGYRKVVDMEVIKNMPSVTPATRWIPVSESFPKEHIYDDGYVEPSETVLVQLNNGEMKTSRYWGSRESRKDEPWIDLSYPTTLEVVAWRPLPNKYSTPHDSRCGN</sequence>
<proteinExistence type="predicted"/>
<evidence type="ECO:0000313" key="2">
    <source>
        <dbReference type="Proteomes" id="UP000236726"/>
    </source>
</evidence>
<protein>
    <recommendedName>
        <fullName evidence="3">DUF551 domain-containing protein</fullName>
    </recommendedName>
</protein>
<evidence type="ECO:0008006" key="3">
    <source>
        <dbReference type="Google" id="ProtNLM"/>
    </source>
</evidence>
<gene>
    <name evidence="1" type="ORF">SAMN05216537_11276</name>
</gene>
<dbReference type="AlphaFoldDB" id="A0A1H5VTQ6"/>
<evidence type="ECO:0000313" key="1">
    <source>
        <dbReference type="EMBL" id="SEF90338.1"/>
    </source>
</evidence>
<keyword evidence="2" id="KW-1185">Reference proteome</keyword>
<accession>A0A1H5VTQ6</accession>
<dbReference type="Proteomes" id="UP000236726">
    <property type="component" value="Unassembled WGS sequence"/>
</dbReference>
<reference evidence="1 2" key="1">
    <citation type="submission" date="2016-10" db="EMBL/GenBank/DDBJ databases">
        <authorList>
            <person name="de Groot N.N."/>
        </authorList>
    </citation>
    <scope>NUCLEOTIDE SEQUENCE [LARGE SCALE GENOMIC DNA]</scope>
    <source>
        <strain evidence="1 2">D15d</strain>
    </source>
</reference>
<name>A0A1H5VTQ6_9FIRM</name>
<organism evidence="1 2">
    <name type="scientific">Lachnospira multipara</name>
    <dbReference type="NCBI Taxonomy" id="28051"/>
    <lineage>
        <taxon>Bacteria</taxon>
        <taxon>Bacillati</taxon>
        <taxon>Bacillota</taxon>
        <taxon>Clostridia</taxon>
        <taxon>Lachnospirales</taxon>
        <taxon>Lachnospiraceae</taxon>
        <taxon>Lachnospira</taxon>
    </lineage>
</organism>
<dbReference type="EMBL" id="FNUL01000012">
    <property type="protein sequence ID" value="SEF90338.1"/>
    <property type="molecule type" value="Genomic_DNA"/>
</dbReference>